<keyword evidence="1" id="KW-0732">Signal</keyword>
<gene>
    <name evidence="2" type="ORF">HMPREF9123_2680</name>
</gene>
<comment type="caution">
    <text evidence="2">The sequence shown here is derived from an EMBL/GenBank/DDBJ whole genome shotgun (WGS) entry which is preliminary data.</text>
</comment>
<name>F2BG23_9NEIS</name>
<evidence type="ECO:0000313" key="2">
    <source>
        <dbReference type="EMBL" id="EGF07144.1"/>
    </source>
</evidence>
<dbReference type="STRING" id="267212.GCA_001063965_00954"/>
<dbReference type="EMBL" id="AFAY01000053">
    <property type="protein sequence ID" value="EGF07144.1"/>
    <property type="molecule type" value="Genomic_DNA"/>
</dbReference>
<proteinExistence type="predicted"/>
<keyword evidence="3" id="KW-1185">Reference proteome</keyword>
<reference evidence="2 3" key="1">
    <citation type="submission" date="2011-02" db="EMBL/GenBank/DDBJ databases">
        <authorList>
            <person name="Muzny D."/>
            <person name="Qin X."/>
            <person name="Deng J."/>
            <person name="Jiang H."/>
            <person name="Liu Y."/>
            <person name="Qu J."/>
            <person name="Song X.-Z."/>
            <person name="Zhang L."/>
            <person name="Thornton R."/>
            <person name="Coyle M."/>
            <person name="Francisco L."/>
            <person name="Jackson L."/>
            <person name="Javaid M."/>
            <person name="Korchina V."/>
            <person name="Kovar C."/>
            <person name="Mata R."/>
            <person name="Mathew T."/>
            <person name="Ngo R."/>
            <person name="Nguyen L."/>
            <person name="Nguyen N."/>
            <person name="Okwuonu G."/>
            <person name="Ongeri F."/>
            <person name="Pham C."/>
            <person name="Simmons D."/>
            <person name="Wilczek-Boney K."/>
            <person name="Hale W."/>
            <person name="Jakkamsetti A."/>
            <person name="Pham P."/>
            <person name="Ruth R."/>
            <person name="San Lucas F."/>
            <person name="Warren J."/>
            <person name="Zhang J."/>
            <person name="Zhao Z."/>
            <person name="Zhou C."/>
            <person name="Zhu D."/>
            <person name="Lee S."/>
            <person name="Bess C."/>
            <person name="Blankenburg K."/>
            <person name="Forbes L."/>
            <person name="Fu Q."/>
            <person name="Gubbala S."/>
            <person name="Hirani K."/>
            <person name="Jayaseelan J.C."/>
            <person name="Lara F."/>
            <person name="Munidasa M."/>
            <person name="Palculict T."/>
            <person name="Patil S."/>
            <person name="Pu L.-L."/>
            <person name="Saada N."/>
            <person name="Tang L."/>
            <person name="Weissenberger G."/>
            <person name="Zhu Y."/>
            <person name="Hemphill L."/>
            <person name="Shang Y."/>
            <person name="Youmans B."/>
            <person name="Ayvaz T."/>
            <person name="Ross M."/>
            <person name="Santibanez J."/>
            <person name="Aqrawi P."/>
            <person name="Gross S."/>
            <person name="Joshi V."/>
            <person name="Fowler G."/>
            <person name="Nazareth L."/>
            <person name="Reid J."/>
            <person name="Worley K."/>
            <person name="Petrosino J."/>
            <person name="Highlander S."/>
            <person name="Gibbs R."/>
        </authorList>
    </citation>
    <scope>NUCLEOTIDE SEQUENCE [LARGE SCALE GENOMIC DNA]</scope>
    <source>
        <strain evidence="2 3">ATCC BAA-1200</strain>
    </source>
</reference>
<sequence>MKNRLAYALAVPLMFAALPAAADDTVLFSCTTAKGQPVEIRGSGKPQDGQQFGYRVGKQTFSSEAVYSRCTGKNGNSRQTLDAEHEGTAYRLLVEDSTKRPNTRATLRIGADGAKSGKGTRTLVCRPGTVHADALSGLGSISSPCD</sequence>
<feature type="signal peptide" evidence="1">
    <location>
        <begin position="1"/>
        <end position="22"/>
    </location>
</feature>
<dbReference type="HOGENOM" id="CLU_1775467_0_0_4"/>
<accession>F2BG23</accession>
<protein>
    <recommendedName>
        <fullName evidence="4">Secreted protein</fullName>
    </recommendedName>
</protein>
<feature type="chain" id="PRO_5003279518" description="Secreted protein" evidence="1">
    <location>
        <begin position="23"/>
        <end position="146"/>
    </location>
</feature>
<organism evidence="2 3">
    <name type="scientific">Neisseria bacilliformis ATCC BAA-1200</name>
    <dbReference type="NCBI Taxonomy" id="888742"/>
    <lineage>
        <taxon>Bacteria</taxon>
        <taxon>Pseudomonadati</taxon>
        <taxon>Pseudomonadota</taxon>
        <taxon>Betaproteobacteria</taxon>
        <taxon>Neisseriales</taxon>
        <taxon>Neisseriaceae</taxon>
        <taxon>Neisseria</taxon>
    </lineage>
</organism>
<evidence type="ECO:0000313" key="3">
    <source>
        <dbReference type="Proteomes" id="UP000004105"/>
    </source>
</evidence>
<dbReference type="RefSeq" id="WP_007343685.1">
    <property type="nucleotide sequence ID" value="NZ_GL878494.1"/>
</dbReference>
<evidence type="ECO:0000256" key="1">
    <source>
        <dbReference type="SAM" id="SignalP"/>
    </source>
</evidence>
<evidence type="ECO:0008006" key="4">
    <source>
        <dbReference type="Google" id="ProtNLM"/>
    </source>
</evidence>
<dbReference type="Proteomes" id="UP000004105">
    <property type="component" value="Unassembled WGS sequence"/>
</dbReference>
<dbReference type="AlphaFoldDB" id="F2BG23"/>